<dbReference type="RefSeq" id="WP_182462470.1">
    <property type="nucleotide sequence ID" value="NZ_CP059732.1"/>
</dbReference>
<dbReference type="InterPro" id="IPR029063">
    <property type="entry name" value="SAM-dependent_MTases_sf"/>
</dbReference>
<dbReference type="InterPro" id="IPR041698">
    <property type="entry name" value="Methyltransf_25"/>
</dbReference>
<reference evidence="2 3" key="1">
    <citation type="submission" date="2020-07" db="EMBL/GenBank/DDBJ databases">
        <title>Spirosoma foliorum sp. nov., isolated from the leaves on the Nejang mountain Korea, Republic of.</title>
        <authorList>
            <person name="Ho H."/>
            <person name="Lee Y.-J."/>
            <person name="Nurcahyanto D.-A."/>
            <person name="Kim S.-G."/>
        </authorList>
    </citation>
    <scope>NUCLEOTIDE SEQUENCE [LARGE SCALE GENOMIC DNA]</scope>
    <source>
        <strain evidence="2 3">PL0136</strain>
    </source>
</reference>
<keyword evidence="2" id="KW-0489">Methyltransferase</keyword>
<dbReference type="EMBL" id="CP059732">
    <property type="protein sequence ID" value="QMW05122.1"/>
    <property type="molecule type" value="Genomic_DNA"/>
</dbReference>
<dbReference type="AlphaFoldDB" id="A0A7G5H1Y0"/>
<organism evidence="2 3">
    <name type="scientific">Spirosoma foliorum</name>
    <dbReference type="NCBI Taxonomy" id="2710596"/>
    <lineage>
        <taxon>Bacteria</taxon>
        <taxon>Pseudomonadati</taxon>
        <taxon>Bacteroidota</taxon>
        <taxon>Cytophagia</taxon>
        <taxon>Cytophagales</taxon>
        <taxon>Cytophagaceae</taxon>
        <taxon>Spirosoma</taxon>
    </lineage>
</organism>
<sequence length="217" mass="24586">MEAKTYTGGNFNWVAPAYDALAFIVFGRRLQRAQTVFLDRIPPNAIVLIVGGGTGWLLEQILLNCQPKHVVYLETSSRMLARASQRLVRKALVGSVEFRVGDESSVKPDERFDVILTPFVLDLFSEQTLHAVFLPRLRAGLKTGGIWLVTDFVQPKIWLQKGLLWTMIQFFRLTAGIQTTHLADWQKQLAKSGLTCEERQTQVGGMVSVEVWRKIKR</sequence>
<keyword evidence="3" id="KW-1185">Reference proteome</keyword>
<dbReference type="GO" id="GO:0008168">
    <property type="term" value="F:methyltransferase activity"/>
    <property type="evidence" value="ECO:0007669"/>
    <property type="project" value="UniProtKB-KW"/>
</dbReference>
<dbReference type="SUPFAM" id="SSF53335">
    <property type="entry name" value="S-adenosyl-L-methionine-dependent methyltransferases"/>
    <property type="match status" value="1"/>
</dbReference>
<accession>A0A7G5H1Y0</accession>
<proteinExistence type="predicted"/>
<keyword evidence="2" id="KW-0808">Transferase</keyword>
<evidence type="ECO:0000313" key="3">
    <source>
        <dbReference type="Proteomes" id="UP000515369"/>
    </source>
</evidence>
<feature type="domain" description="Methyltransferase" evidence="1">
    <location>
        <begin position="47"/>
        <end position="145"/>
    </location>
</feature>
<dbReference type="Proteomes" id="UP000515369">
    <property type="component" value="Chromosome"/>
</dbReference>
<protein>
    <submittedName>
        <fullName evidence="2">Class I SAM-dependent methyltransferase</fullName>
    </submittedName>
</protein>
<dbReference type="Gene3D" id="3.40.50.150">
    <property type="entry name" value="Vaccinia Virus protein VP39"/>
    <property type="match status" value="1"/>
</dbReference>
<dbReference type="CDD" id="cd02440">
    <property type="entry name" value="AdoMet_MTases"/>
    <property type="match status" value="1"/>
</dbReference>
<gene>
    <name evidence="2" type="ORF">H3H32_09645</name>
</gene>
<evidence type="ECO:0000313" key="2">
    <source>
        <dbReference type="EMBL" id="QMW05122.1"/>
    </source>
</evidence>
<dbReference type="Pfam" id="PF13649">
    <property type="entry name" value="Methyltransf_25"/>
    <property type="match status" value="1"/>
</dbReference>
<evidence type="ECO:0000259" key="1">
    <source>
        <dbReference type="Pfam" id="PF13649"/>
    </source>
</evidence>
<dbReference type="GO" id="GO:0032259">
    <property type="term" value="P:methylation"/>
    <property type="evidence" value="ECO:0007669"/>
    <property type="project" value="UniProtKB-KW"/>
</dbReference>
<dbReference type="KEGG" id="sfol:H3H32_09645"/>
<name>A0A7G5H1Y0_9BACT</name>